<name>A0ABW8D5W3_9GAMM</name>
<gene>
    <name evidence="1" type="ORF">ACD661_05925</name>
</gene>
<comment type="caution">
    <text evidence="1">The sequence shown here is derived from an EMBL/GenBank/DDBJ whole genome shotgun (WGS) entry which is preliminary data.</text>
</comment>
<dbReference type="EMBL" id="JBGORX010000001">
    <property type="protein sequence ID" value="MFJ1268086.1"/>
    <property type="molecule type" value="Genomic_DNA"/>
</dbReference>
<evidence type="ECO:0000313" key="2">
    <source>
        <dbReference type="Proteomes" id="UP001615550"/>
    </source>
</evidence>
<dbReference type="RefSeq" id="WP_400186907.1">
    <property type="nucleotide sequence ID" value="NZ_JBGORX010000001.1"/>
</dbReference>
<proteinExistence type="predicted"/>
<organism evidence="1 2">
    <name type="scientific">Legionella lytica</name>
    <dbReference type="NCBI Taxonomy" id="96232"/>
    <lineage>
        <taxon>Bacteria</taxon>
        <taxon>Pseudomonadati</taxon>
        <taxon>Pseudomonadota</taxon>
        <taxon>Gammaproteobacteria</taxon>
        <taxon>Legionellales</taxon>
        <taxon>Legionellaceae</taxon>
        <taxon>Legionella</taxon>
    </lineage>
</organism>
<protein>
    <submittedName>
        <fullName evidence="1">Uncharacterized protein</fullName>
    </submittedName>
</protein>
<reference evidence="1 2" key="1">
    <citation type="submission" date="2024-08" db="EMBL/GenBank/DDBJ databases">
        <title>Draft Genome Sequence of Legionella lytica strain DSB2004, Isolated From a Fire Sprinkler System.</title>
        <authorList>
            <person name="Everhart A.D."/>
            <person name="Kidane D.T."/>
            <person name="Farone A.L."/>
            <person name="Farone M.B."/>
        </authorList>
    </citation>
    <scope>NUCLEOTIDE SEQUENCE [LARGE SCALE GENOMIC DNA]</scope>
    <source>
        <strain evidence="1 2">DSB2004</strain>
    </source>
</reference>
<dbReference type="Proteomes" id="UP001615550">
    <property type="component" value="Unassembled WGS sequence"/>
</dbReference>
<accession>A0ABW8D5W3</accession>
<sequence length="155" mass="16952">MSKDVLNPSLVTKYGMFGSTKIRFNALLSPIQARSYKDSDFLIYAGRPVMDLLASPSFLLDAVISAFNCVNSLIATGQLWSSSISRKGTHDSRLSEAKDSWEHTKQHFCNCVSALFAAILNPLLSLVGLVTRPVGSLVNAVADLCYDRGNYGSKW</sequence>
<evidence type="ECO:0000313" key="1">
    <source>
        <dbReference type="EMBL" id="MFJ1268086.1"/>
    </source>
</evidence>
<keyword evidence="2" id="KW-1185">Reference proteome</keyword>